<dbReference type="EMBL" id="CADCTU010000359">
    <property type="protein sequence ID" value="CAA9312701.1"/>
    <property type="molecule type" value="Genomic_DNA"/>
</dbReference>
<accession>A0A6J4KSD6</accession>
<gene>
    <name evidence="1" type="ORF">AVDCRST_MAG11-1601</name>
</gene>
<evidence type="ECO:0000313" key="1">
    <source>
        <dbReference type="EMBL" id="CAA9312701.1"/>
    </source>
</evidence>
<sequence length="30" mass="3087">MTSCDNEDVRDALPDWVAGRLAPAAAATVA</sequence>
<organism evidence="1">
    <name type="scientific">uncultured Gemmatimonadaceae bacterium</name>
    <dbReference type="NCBI Taxonomy" id="246130"/>
    <lineage>
        <taxon>Bacteria</taxon>
        <taxon>Pseudomonadati</taxon>
        <taxon>Gemmatimonadota</taxon>
        <taxon>Gemmatimonadia</taxon>
        <taxon>Gemmatimonadales</taxon>
        <taxon>Gemmatimonadaceae</taxon>
        <taxon>environmental samples</taxon>
    </lineage>
</organism>
<reference evidence="1" key="1">
    <citation type="submission" date="2020-02" db="EMBL/GenBank/DDBJ databases">
        <authorList>
            <person name="Meier V. D."/>
        </authorList>
    </citation>
    <scope>NUCLEOTIDE SEQUENCE</scope>
    <source>
        <strain evidence="1">AVDCRST_MAG11</strain>
    </source>
</reference>
<feature type="non-terminal residue" evidence="1">
    <location>
        <position position="30"/>
    </location>
</feature>
<name>A0A6J4KSD6_9BACT</name>
<protein>
    <submittedName>
        <fullName evidence="1">Uncharacterized protein</fullName>
    </submittedName>
</protein>
<proteinExistence type="predicted"/>
<dbReference type="AlphaFoldDB" id="A0A6J4KSD6"/>